<keyword evidence="2" id="KW-0472">Membrane</keyword>
<evidence type="ECO:0000256" key="1">
    <source>
        <dbReference type="SAM" id="MobiDB-lite"/>
    </source>
</evidence>
<keyword evidence="4" id="KW-1185">Reference proteome</keyword>
<dbReference type="EMBL" id="CANHGI010000001">
    <property type="protein sequence ID" value="CAI5438952.1"/>
    <property type="molecule type" value="Genomic_DNA"/>
</dbReference>
<dbReference type="AlphaFoldDB" id="A0A9P1MT35"/>
<comment type="caution">
    <text evidence="3">The sequence shown here is derived from an EMBL/GenBank/DDBJ whole genome shotgun (WGS) entry which is preliminary data.</text>
</comment>
<organism evidence="3 4">
    <name type="scientific">Caenorhabditis angaria</name>
    <dbReference type="NCBI Taxonomy" id="860376"/>
    <lineage>
        <taxon>Eukaryota</taxon>
        <taxon>Metazoa</taxon>
        <taxon>Ecdysozoa</taxon>
        <taxon>Nematoda</taxon>
        <taxon>Chromadorea</taxon>
        <taxon>Rhabditida</taxon>
        <taxon>Rhabditina</taxon>
        <taxon>Rhabditomorpha</taxon>
        <taxon>Rhabditoidea</taxon>
        <taxon>Rhabditidae</taxon>
        <taxon>Peloderinae</taxon>
        <taxon>Caenorhabditis</taxon>
    </lineage>
</organism>
<name>A0A9P1MT35_9PELO</name>
<evidence type="ECO:0000256" key="2">
    <source>
        <dbReference type="SAM" id="Phobius"/>
    </source>
</evidence>
<keyword evidence="2" id="KW-0812">Transmembrane</keyword>
<keyword evidence="2" id="KW-1133">Transmembrane helix</keyword>
<gene>
    <name evidence="3" type="ORF">CAMP_LOCUS1589</name>
</gene>
<dbReference type="Proteomes" id="UP001152747">
    <property type="component" value="Unassembled WGS sequence"/>
</dbReference>
<feature type="region of interest" description="Disordered" evidence="1">
    <location>
        <begin position="22"/>
        <end position="83"/>
    </location>
</feature>
<proteinExistence type="predicted"/>
<reference evidence="3" key="1">
    <citation type="submission" date="2022-11" db="EMBL/GenBank/DDBJ databases">
        <authorList>
            <person name="Kikuchi T."/>
        </authorList>
    </citation>
    <scope>NUCLEOTIDE SEQUENCE</scope>
    <source>
        <strain evidence="3">PS1010</strain>
    </source>
</reference>
<feature type="compositionally biased region" description="Acidic residues" evidence="1">
    <location>
        <begin position="55"/>
        <end position="66"/>
    </location>
</feature>
<sequence length="214" mass="24559">MKATLELIMDVYNLNASLIDEKMKLSPTQQRESPVDRSESAASTETDGLKSEGIPMEEELSEVDEQVQEKTEENSEQIVEEQKEDVVSKNEEVLQFPEQQVQPIGGSRKKIGNFFGVSNFSNSAKLIKFFGVQDFTEEIYTNASTHYARIKEDRTGIVRKFADFSTKTFSAIFIAFLLYLSILAEMFIKVLPARFEPHIRRFVPRPQNEHEHNE</sequence>
<protein>
    <submittedName>
        <fullName evidence="3">Uncharacterized protein</fullName>
    </submittedName>
</protein>
<evidence type="ECO:0000313" key="4">
    <source>
        <dbReference type="Proteomes" id="UP001152747"/>
    </source>
</evidence>
<accession>A0A9P1MT35</accession>
<feature type="transmembrane region" description="Helical" evidence="2">
    <location>
        <begin position="169"/>
        <end position="191"/>
    </location>
</feature>
<evidence type="ECO:0000313" key="3">
    <source>
        <dbReference type="EMBL" id="CAI5438952.1"/>
    </source>
</evidence>